<dbReference type="InterPro" id="IPR050194">
    <property type="entry name" value="Glycosyltransferase_grp1"/>
</dbReference>
<evidence type="ECO:0000313" key="4">
    <source>
        <dbReference type="Proteomes" id="UP000238220"/>
    </source>
</evidence>
<reference evidence="3 4" key="1">
    <citation type="submission" date="2018-02" db="EMBL/GenBank/DDBJ databases">
        <title>Genome sequencing of Solimonas sp. HR-BB.</title>
        <authorList>
            <person name="Lee Y."/>
            <person name="Jeon C.O."/>
        </authorList>
    </citation>
    <scope>NUCLEOTIDE SEQUENCE [LARGE SCALE GENOMIC DNA]</scope>
    <source>
        <strain evidence="3 4">HR-BB</strain>
    </source>
</reference>
<evidence type="ECO:0000313" key="3">
    <source>
        <dbReference type="EMBL" id="PPE75634.1"/>
    </source>
</evidence>
<gene>
    <name evidence="3" type="ORF">C3942_01700</name>
</gene>
<protein>
    <submittedName>
        <fullName evidence="3">Glycosyl transferase</fullName>
    </submittedName>
</protein>
<evidence type="ECO:0000259" key="2">
    <source>
        <dbReference type="Pfam" id="PF13439"/>
    </source>
</evidence>
<dbReference type="Gene3D" id="3.40.50.2000">
    <property type="entry name" value="Glycogen Phosphorylase B"/>
    <property type="match status" value="2"/>
</dbReference>
<feature type="domain" description="Glycosyltransferase subfamily 4-like N-terminal" evidence="2">
    <location>
        <begin position="15"/>
        <end position="223"/>
    </location>
</feature>
<keyword evidence="3" id="KW-0808">Transferase</keyword>
<comment type="caution">
    <text evidence="3">The sequence shown here is derived from an EMBL/GenBank/DDBJ whole genome shotgun (WGS) entry which is preliminary data.</text>
</comment>
<dbReference type="SUPFAM" id="SSF53756">
    <property type="entry name" value="UDP-Glycosyltransferase/glycogen phosphorylase"/>
    <property type="match status" value="1"/>
</dbReference>
<dbReference type="GO" id="GO:0016757">
    <property type="term" value="F:glycosyltransferase activity"/>
    <property type="evidence" value="ECO:0007669"/>
    <property type="project" value="InterPro"/>
</dbReference>
<keyword evidence="4" id="KW-1185">Reference proteome</keyword>
<sequence>MPTLLNINSYHYPKGGADAVYLRHAALMAEAGWEPAFFSMVHEENLPSEWSPYFVSEIEYGKSGSKLDQLAAAGKIIYSLEARAKLKELLRARRPDFAHVHNIYHHISPSILGLLAEEGVPSVLTAHDLKLLCPAYTMLTGGAVCERCKGGRLHNVVAHRCMKGSLALSALIYLESSVHRLFGLYRDHLARVILPSRFYLAKFQEWGWPAEKLTYIPNFIEADQYTARPDPGGYFLYFGRLSPEKGVATLLRAAALAQVKLRIAGAGPAEAELRALADATGAQAEFLGVVRGAALSELVSDSRCVVLPSEWYENAPMSVLEAFAMGKPVLGADIGGIPELVRPDETGFLFASGDAEQLAARMRHIQGLPAPALRDMGNLASRFVRDRFSSKVYQDAMLGLYSALRA</sequence>
<dbReference type="RefSeq" id="WP_104228600.1">
    <property type="nucleotide sequence ID" value="NZ_PSNW01000001.1"/>
</dbReference>
<dbReference type="Proteomes" id="UP000238220">
    <property type="component" value="Unassembled WGS sequence"/>
</dbReference>
<name>A0A2S5TKX5_9GAMM</name>
<dbReference type="PANTHER" id="PTHR45947">
    <property type="entry name" value="SULFOQUINOVOSYL TRANSFERASE SQD2"/>
    <property type="match status" value="1"/>
</dbReference>
<evidence type="ECO:0000259" key="1">
    <source>
        <dbReference type="Pfam" id="PF00534"/>
    </source>
</evidence>
<dbReference type="AlphaFoldDB" id="A0A2S5TKX5"/>
<proteinExistence type="predicted"/>
<dbReference type="EMBL" id="PSNW01000001">
    <property type="protein sequence ID" value="PPE75634.1"/>
    <property type="molecule type" value="Genomic_DNA"/>
</dbReference>
<dbReference type="InterPro" id="IPR028098">
    <property type="entry name" value="Glyco_trans_4-like_N"/>
</dbReference>
<accession>A0A2S5TKX5</accession>
<dbReference type="PANTHER" id="PTHR45947:SF13">
    <property type="entry name" value="TRANSFERASE"/>
    <property type="match status" value="1"/>
</dbReference>
<organism evidence="3 4">
    <name type="scientific">Solimonas fluminis</name>
    <dbReference type="NCBI Taxonomy" id="2086571"/>
    <lineage>
        <taxon>Bacteria</taxon>
        <taxon>Pseudomonadati</taxon>
        <taxon>Pseudomonadota</taxon>
        <taxon>Gammaproteobacteria</taxon>
        <taxon>Nevskiales</taxon>
        <taxon>Nevskiaceae</taxon>
        <taxon>Solimonas</taxon>
    </lineage>
</organism>
<dbReference type="Pfam" id="PF00534">
    <property type="entry name" value="Glycos_transf_1"/>
    <property type="match status" value="1"/>
</dbReference>
<dbReference type="OrthoDB" id="5123492at2"/>
<feature type="domain" description="Glycosyl transferase family 1" evidence="1">
    <location>
        <begin position="227"/>
        <end position="365"/>
    </location>
</feature>
<dbReference type="Pfam" id="PF13439">
    <property type="entry name" value="Glyco_transf_4"/>
    <property type="match status" value="1"/>
</dbReference>
<dbReference type="InterPro" id="IPR001296">
    <property type="entry name" value="Glyco_trans_1"/>
</dbReference>